<dbReference type="RefSeq" id="WP_067997622.1">
    <property type="nucleotide sequence ID" value="NZ_CP015596.1"/>
</dbReference>
<dbReference type="EMBL" id="CP015596">
    <property type="protein sequence ID" value="ANE80785.1"/>
    <property type="molecule type" value="Genomic_DNA"/>
</dbReference>
<organism evidence="1 2">
    <name type="scientific">Mycobacterium adipatum</name>
    <dbReference type="NCBI Taxonomy" id="1682113"/>
    <lineage>
        <taxon>Bacteria</taxon>
        <taxon>Bacillati</taxon>
        <taxon>Actinomycetota</taxon>
        <taxon>Actinomycetes</taxon>
        <taxon>Mycobacteriales</taxon>
        <taxon>Mycobacteriaceae</taxon>
        <taxon>Mycobacterium</taxon>
    </lineage>
</organism>
<reference evidence="1 2" key="1">
    <citation type="submission" date="2016-05" db="EMBL/GenBank/DDBJ databases">
        <title>Complete genome sequence of a phthalic acid esters degrading Mycobacterium sp. YC-RL4.</title>
        <authorList>
            <person name="Ren L."/>
            <person name="Fan S."/>
            <person name="Ruth N."/>
            <person name="Jia Y."/>
            <person name="Wang J."/>
            <person name="Qiao C."/>
        </authorList>
    </citation>
    <scope>NUCLEOTIDE SEQUENCE [LARGE SCALE GENOMIC DNA]</scope>
    <source>
        <strain evidence="1 2">YC-RL4</strain>
    </source>
</reference>
<dbReference type="Proteomes" id="UP000077143">
    <property type="component" value="Chromosome"/>
</dbReference>
<sequence length="176" mass="18592">MVHSIELTLDAAADAAVRDLWRGIAETGVRSQAAHRSPTNRPHVTLTVAAQISDAVASDLAPVAAGLPLACRLGAPMIFGRGPYTLVLLVIPSAELLDLHAQVNRICRPHMSSGPLGHTMAGQWTPHVTLARRVDAGLLERALRAVCTGADIEGAFAGLRHWDGDARQEHPISVSG</sequence>
<accession>A0A172UNY8</accession>
<dbReference type="Pfam" id="PF13563">
    <property type="entry name" value="2_5_RNA_ligase2"/>
    <property type="match status" value="1"/>
</dbReference>
<evidence type="ECO:0008006" key="3">
    <source>
        <dbReference type="Google" id="ProtNLM"/>
    </source>
</evidence>
<dbReference type="AlphaFoldDB" id="A0A172UNY8"/>
<dbReference type="KEGG" id="madi:A7U43_17090"/>
<dbReference type="InterPro" id="IPR009097">
    <property type="entry name" value="Cyclic_Pdiesterase"/>
</dbReference>
<evidence type="ECO:0000313" key="1">
    <source>
        <dbReference type="EMBL" id="ANE80785.1"/>
    </source>
</evidence>
<dbReference type="Gene3D" id="3.90.1140.10">
    <property type="entry name" value="Cyclic phosphodiesterase"/>
    <property type="match status" value="1"/>
</dbReference>
<dbReference type="OrthoDB" id="3397424at2"/>
<name>A0A172UNY8_9MYCO</name>
<keyword evidence="2" id="KW-1185">Reference proteome</keyword>
<protein>
    <recommendedName>
        <fullName evidence="3">2'-5' RNA ligase</fullName>
    </recommendedName>
</protein>
<gene>
    <name evidence="1" type="ORF">A7U43_17090</name>
</gene>
<proteinExistence type="predicted"/>
<dbReference type="SUPFAM" id="SSF55144">
    <property type="entry name" value="LigT-like"/>
    <property type="match status" value="1"/>
</dbReference>
<dbReference type="STRING" id="1682113.A7U43_17090"/>
<evidence type="ECO:0000313" key="2">
    <source>
        <dbReference type="Proteomes" id="UP000077143"/>
    </source>
</evidence>